<evidence type="ECO:0000313" key="3">
    <source>
        <dbReference type="Proteomes" id="UP000035648"/>
    </source>
</evidence>
<sequence>MKSLFNIPGVDEKEIILMVRKHWITAVLSIVYGLFSLVVFIFLLRYLALIQVGIFAWRLTIVILTIYLLVTLLYIFNDIVKYYYDVLVLTKEKIIKVDQKNLISRLIFEIESKKVLNVSSVYPTFIHALFKFGNTVIELEHETITFFFVPNPVRISKAIAEINKMKKELGLKPGNNVTEFSTKEDEMVAISGLEKIDKKDQGEGKTTEDLLKAQTELAAKELLKQRSSTNKKPKSWIEIIFEEIFGRF</sequence>
<evidence type="ECO:0000313" key="2">
    <source>
        <dbReference type="EMBL" id="AKM82382.1"/>
    </source>
</evidence>
<dbReference type="Proteomes" id="UP000035648">
    <property type="component" value="Chromosome"/>
</dbReference>
<evidence type="ECO:0008006" key="4">
    <source>
        <dbReference type="Google" id="ProtNLM"/>
    </source>
</evidence>
<reference evidence="2 3" key="1">
    <citation type="journal article" date="2015" name="Nature">
        <title>rRNA introns, odd ribosomes, and small enigmatic genomes across a large radiation of phyla.</title>
        <authorList>
            <person name="Brown C.T."/>
            <person name="Hug L.A."/>
            <person name="Thomas B.C."/>
            <person name="Sharon I."/>
            <person name="Castelle C.J."/>
            <person name="Singh A."/>
            <person name="Wilkins M.J."/>
            <person name="Williams K.H."/>
            <person name="Banfield J.F."/>
        </authorList>
    </citation>
    <scope>NUCLEOTIDE SEQUENCE [LARGE SCALE GENOMIC DNA]</scope>
</reference>
<protein>
    <recommendedName>
        <fullName evidence="4">DUF304 domain-containing protein</fullName>
    </recommendedName>
</protein>
<accession>A0A0G4B5U2</accession>
<name>A0A0G4B5U2_9BACT</name>
<dbReference type="EMBL" id="CP011213">
    <property type="protein sequence ID" value="AKM82382.1"/>
    <property type="molecule type" value="Genomic_DNA"/>
</dbReference>
<organism evidence="2 3">
    <name type="scientific">Berkelbacteria bacterium GW2011_GWE1_39_12</name>
    <dbReference type="NCBI Taxonomy" id="1618337"/>
    <lineage>
        <taxon>Bacteria</taxon>
        <taxon>Candidatus Berkelbacteria</taxon>
    </lineage>
</organism>
<keyword evidence="1" id="KW-0812">Transmembrane</keyword>
<dbReference type="KEGG" id="bbgw:UT28_C0001G0578"/>
<dbReference type="STRING" id="1618337.UT28_C0001G0578"/>
<feature type="transmembrane region" description="Helical" evidence="1">
    <location>
        <begin position="54"/>
        <end position="76"/>
    </location>
</feature>
<keyword evidence="1" id="KW-1133">Transmembrane helix</keyword>
<keyword evidence="1" id="KW-0472">Membrane</keyword>
<dbReference type="AlphaFoldDB" id="A0A0G4B5U2"/>
<gene>
    <name evidence="2" type="ORF">UT28_C0001G0578</name>
</gene>
<evidence type="ECO:0000256" key="1">
    <source>
        <dbReference type="SAM" id="Phobius"/>
    </source>
</evidence>
<proteinExistence type="predicted"/>
<feature type="transmembrane region" description="Helical" evidence="1">
    <location>
        <begin position="23"/>
        <end position="48"/>
    </location>
</feature>